<dbReference type="Proteomes" id="UP001420932">
    <property type="component" value="Unassembled WGS sequence"/>
</dbReference>
<feature type="region of interest" description="Disordered" evidence="1">
    <location>
        <begin position="16"/>
        <end position="47"/>
    </location>
</feature>
<name>A0AAP0J861_9MAGN</name>
<keyword evidence="3" id="KW-1185">Reference proteome</keyword>
<dbReference type="AlphaFoldDB" id="A0AAP0J861"/>
<feature type="compositionally biased region" description="Acidic residues" evidence="1">
    <location>
        <begin position="38"/>
        <end position="47"/>
    </location>
</feature>
<sequence length="148" mass="17295">MTKKHLIDCVLSKTDEDLQSFDSDETQPPSKDQRNDNETQDEVENDLYDDVEVKDNQGIVRKKRRLTRAKDVSSLPEGQRIVVEFNEYGQPIKRGGWILGGWLGTIARKKELCSVEWTDWRLMPKEDKQALINFTKFAQFIMYIEKVV</sequence>
<organism evidence="2 3">
    <name type="scientific">Stephania yunnanensis</name>
    <dbReference type="NCBI Taxonomy" id="152371"/>
    <lineage>
        <taxon>Eukaryota</taxon>
        <taxon>Viridiplantae</taxon>
        <taxon>Streptophyta</taxon>
        <taxon>Embryophyta</taxon>
        <taxon>Tracheophyta</taxon>
        <taxon>Spermatophyta</taxon>
        <taxon>Magnoliopsida</taxon>
        <taxon>Ranunculales</taxon>
        <taxon>Menispermaceae</taxon>
        <taxon>Menispermoideae</taxon>
        <taxon>Cissampelideae</taxon>
        <taxon>Stephania</taxon>
    </lineage>
</organism>
<gene>
    <name evidence="2" type="ORF">Syun_016839</name>
</gene>
<reference evidence="2 3" key="1">
    <citation type="submission" date="2024-01" db="EMBL/GenBank/DDBJ databases">
        <title>Genome assemblies of Stephania.</title>
        <authorList>
            <person name="Yang L."/>
        </authorList>
    </citation>
    <scope>NUCLEOTIDE SEQUENCE [LARGE SCALE GENOMIC DNA]</scope>
    <source>
        <strain evidence="2">YNDBR</strain>
        <tissue evidence="2">Leaf</tissue>
    </source>
</reference>
<evidence type="ECO:0000256" key="1">
    <source>
        <dbReference type="SAM" id="MobiDB-lite"/>
    </source>
</evidence>
<evidence type="ECO:0000313" key="2">
    <source>
        <dbReference type="EMBL" id="KAK9128042.1"/>
    </source>
</evidence>
<accession>A0AAP0J861</accession>
<dbReference type="PANTHER" id="PTHR33144">
    <property type="entry name" value="OS10G0409366 PROTEIN-RELATED"/>
    <property type="match status" value="1"/>
</dbReference>
<protein>
    <submittedName>
        <fullName evidence="2">Uncharacterized protein</fullName>
    </submittedName>
</protein>
<evidence type="ECO:0000313" key="3">
    <source>
        <dbReference type="Proteomes" id="UP001420932"/>
    </source>
</evidence>
<comment type="caution">
    <text evidence="2">The sequence shown here is derived from an EMBL/GenBank/DDBJ whole genome shotgun (WGS) entry which is preliminary data.</text>
</comment>
<proteinExistence type="predicted"/>
<dbReference type="EMBL" id="JBBNAF010000007">
    <property type="protein sequence ID" value="KAK9128042.1"/>
    <property type="molecule type" value="Genomic_DNA"/>
</dbReference>
<dbReference type="PANTHER" id="PTHR33144:SF16">
    <property type="entry name" value="OS02G0129000 PROTEIN"/>
    <property type="match status" value="1"/>
</dbReference>